<dbReference type="EMBL" id="JAGDFL010000172">
    <property type="protein sequence ID" value="KAG7396084.1"/>
    <property type="molecule type" value="Genomic_DNA"/>
</dbReference>
<feature type="compositionally biased region" description="Basic and acidic residues" evidence="1">
    <location>
        <begin position="324"/>
        <end position="338"/>
    </location>
</feature>
<feature type="compositionally biased region" description="Low complexity" evidence="1">
    <location>
        <begin position="601"/>
        <end position="628"/>
    </location>
</feature>
<dbReference type="PANTHER" id="PTHR36234:SF5">
    <property type="entry name" value="LYSYL ENDOPEPTIDASE"/>
    <property type="match status" value="1"/>
</dbReference>
<evidence type="ECO:0000256" key="2">
    <source>
        <dbReference type="SAM" id="SignalP"/>
    </source>
</evidence>
<evidence type="ECO:0000256" key="1">
    <source>
        <dbReference type="SAM" id="MobiDB-lite"/>
    </source>
</evidence>
<dbReference type="AlphaFoldDB" id="A0A8T1WTU9"/>
<evidence type="ECO:0008006" key="5">
    <source>
        <dbReference type="Google" id="ProtNLM"/>
    </source>
</evidence>
<dbReference type="OrthoDB" id="62371at2759"/>
<evidence type="ECO:0000313" key="4">
    <source>
        <dbReference type="Proteomes" id="UP000693981"/>
    </source>
</evidence>
<accession>A0A8T1WTU9</accession>
<evidence type="ECO:0000313" key="3">
    <source>
        <dbReference type="EMBL" id="KAG7396084.1"/>
    </source>
</evidence>
<keyword evidence="4" id="KW-1185">Reference proteome</keyword>
<feature type="region of interest" description="Disordered" evidence="1">
    <location>
        <begin position="601"/>
        <end position="637"/>
    </location>
</feature>
<sequence>MMTRFKTFLTVVGLVAVLVQVQYLPSVEAIEYTGDGVAIVGTTEPLDINATAGASREDLISYEFASYIAVHFADFNLPDGDSVVISSPDDNDSVSHTYTGQGRDQTGTFIASFISGNSVTVTYNSIGTAQAGQGYRITGYSRGYPNKREESICGDGDQSLPAKCYAPGTNRSEELPLSYKRSHAVARLLINGTYMCTGWLAGTEGHLFTNQHCFEQEDWVLTTDIEFGAESSSCSDECQIMMGCAGKIVATTSTFITSSEDIDYAVVKLPDCVDLSPYGYLQMREDGPVLNESIYVPQHPSGFAKRIVSTVDNGDNTTIRSVEEDGECGKDQVGHDADTTGGSSGSPLIASKDNLVVAIHHCGGCTNTAVDVRTVLMDLAAKNISIQDLVATAGGDDANRPPFQEWADISFTEYQYVKCRYKDSKNFCDSSVDTSYNRVNIINSDDDRHFIFVNIILNKHDCDESDTNSDEDNLFQRDALYRFGDDNRSFHSSSYPGQSYNSDLDPDTHKKAIHRYIDAYCYDKDSIVSKPDHAVNVPERNFGYDLKQLWFDIHTSSNACHDKTWVEGYDSQSDASENDNDYDEFGANAFFYDVTATDSPVATPASTSTSTASEVPTTLTSTTSTSTSMGDDVVRQS</sequence>
<feature type="chain" id="PRO_5035736891" description="Serine protease" evidence="2">
    <location>
        <begin position="30"/>
        <end position="637"/>
    </location>
</feature>
<dbReference type="Proteomes" id="UP000693981">
    <property type="component" value="Unassembled WGS sequence"/>
</dbReference>
<comment type="caution">
    <text evidence="3">The sequence shown here is derived from an EMBL/GenBank/DDBJ whole genome shotgun (WGS) entry which is preliminary data.</text>
</comment>
<feature type="signal peptide" evidence="2">
    <location>
        <begin position="1"/>
        <end position="29"/>
    </location>
</feature>
<dbReference type="Pfam" id="PF13365">
    <property type="entry name" value="Trypsin_2"/>
    <property type="match status" value="1"/>
</dbReference>
<protein>
    <recommendedName>
        <fullName evidence="5">Serine protease</fullName>
    </recommendedName>
</protein>
<keyword evidence="2" id="KW-0732">Signal</keyword>
<proteinExistence type="predicted"/>
<feature type="region of interest" description="Disordered" evidence="1">
    <location>
        <begin position="324"/>
        <end position="345"/>
    </location>
</feature>
<name>A0A8T1WTU9_9STRA</name>
<gene>
    <name evidence="3" type="ORF">PHYBOEH_002786</name>
</gene>
<organism evidence="3 4">
    <name type="scientific">Phytophthora boehmeriae</name>
    <dbReference type="NCBI Taxonomy" id="109152"/>
    <lineage>
        <taxon>Eukaryota</taxon>
        <taxon>Sar</taxon>
        <taxon>Stramenopiles</taxon>
        <taxon>Oomycota</taxon>
        <taxon>Peronosporomycetes</taxon>
        <taxon>Peronosporales</taxon>
        <taxon>Peronosporaceae</taxon>
        <taxon>Phytophthora</taxon>
    </lineage>
</organism>
<reference evidence="3" key="1">
    <citation type="submission" date="2021-02" db="EMBL/GenBank/DDBJ databases">
        <authorList>
            <person name="Palmer J.M."/>
        </authorList>
    </citation>
    <scope>NUCLEOTIDE SEQUENCE</scope>
    <source>
        <strain evidence="3">SCRP23</strain>
    </source>
</reference>
<dbReference type="PANTHER" id="PTHR36234">
    <property type="entry name" value="LYSYL ENDOPEPTIDASE"/>
    <property type="match status" value="1"/>
</dbReference>